<reference evidence="18 19" key="1">
    <citation type="submission" date="2020-08" db="EMBL/GenBank/DDBJ databases">
        <title>Genomic Encyclopedia of Type Strains, Phase IV (KMG-IV): sequencing the most valuable type-strain genomes for metagenomic binning, comparative biology and taxonomic classification.</title>
        <authorList>
            <person name="Goeker M."/>
        </authorList>
    </citation>
    <scope>NUCLEOTIDE SEQUENCE [LARGE SCALE GENOMIC DNA]</scope>
    <source>
        <strain evidence="18 19">DSM 101465</strain>
    </source>
</reference>
<comment type="similarity">
    <text evidence="1 14">Belongs to the class-I pyridine nucleotide-disulfide oxidoreductase family.</text>
</comment>
<feature type="binding site" evidence="12">
    <location>
        <begin position="317"/>
        <end position="320"/>
    </location>
    <ligand>
        <name>FAD</name>
        <dbReference type="ChEBI" id="CHEBI:57692"/>
    </ligand>
</feature>
<dbReference type="GO" id="GO:0004148">
    <property type="term" value="F:dihydrolipoyl dehydrogenase (NADH) activity"/>
    <property type="evidence" value="ECO:0007669"/>
    <property type="project" value="UniProtKB-EC"/>
</dbReference>
<evidence type="ECO:0000256" key="13">
    <source>
        <dbReference type="PIRSR" id="PIRSR000350-4"/>
    </source>
</evidence>
<dbReference type="InterPro" id="IPR036188">
    <property type="entry name" value="FAD/NAD-bd_sf"/>
</dbReference>
<evidence type="ECO:0000256" key="12">
    <source>
        <dbReference type="PIRSR" id="PIRSR000350-3"/>
    </source>
</evidence>
<evidence type="ECO:0000256" key="2">
    <source>
        <dbReference type="ARBA" id="ARBA00012608"/>
    </source>
</evidence>
<dbReference type="InterPro" id="IPR050151">
    <property type="entry name" value="Class-I_Pyr_Nuc-Dis_Oxidored"/>
</dbReference>
<feature type="region of interest" description="Disordered" evidence="15">
    <location>
        <begin position="445"/>
        <end position="489"/>
    </location>
</feature>
<evidence type="ECO:0000256" key="8">
    <source>
        <dbReference type="ARBA" id="ARBA00023157"/>
    </source>
</evidence>
<dbReference type="AlphaFoldDB" id="A0A841K7L4"/>
<feature type="binding site" evidence="12">
    <location>
        <position position="311"/>
    </location>
    <ligand>
        <name>FAD</name>
        <dbReference type="ChEBI" id="CHEBI:57692"/>
    </ligand>
</feature>
<evidence type="ECO:0000256" key="1">
    <source>
        <dbReference type="ARBA" id="ARBA00007532"/>
    </source>
</evidence>
<feature type="binding site" evidence="12">
    <location>
        <begin position="147"/>
        <end position="149"/>
    </location>
    <ligand>
        <name>FAD</name>
        <dbReference type="ChEBI" id="CHEBI:57692"/>
    </ligand>
</feature>
<dbReference type="Pfam" id="PF02852">
    <property type="entry name" value="Pyr_redox_dim"/>
    <property type="match status" value="1"/>
</dbReference>
<dbReference type="PRINTS" id="PR00368">
    <property type="entry name" value="FADPNR"/>
</dbReference>
<dbReference type="FunFam" id="3.30.390.30:FF:000001">
    <property type="entry name" value="Dihydrolipoyl dehydrogenase"/>
    <property type="match status" value="1"/>
</dbReference>
<keyword evidence="8" id="KW-1015">Disulfide bond</keyword>
<evidence type="ECO:0000259" key="17">
    <source>
        <dbReference type="Pfam" id="PF07992"/>
    </source>
</evidence>
<keyword evidence="6 14" id="KW-0560">Oxidoreductase</keyword>
<evidence type="ECO:0000313" key="18">
    <source>
        <dbReference type="EMBL" id="MBB6168060.1"/>
    </source>
</evidence>
<keyword evidence="12" id="KW-0547">Nucleotide-binding</keyword>
<feature type="binding site" evidence="12">
    <location>
        <position position="52"/>
    </location>
    <ligand>
        <name>FAD</name>
        <dbReference type="ChEBI" id="CHEBI:57692"/>
    </ligand>
</feature>
<feature type="binding site" evidence="12">
    <location>
        <position position="271"/>
    </location>
    <ligand>
        <name>NAD(+)</name>
        <dbReference type="ChEBI" id="CHEBI:57540"/>
    </ligand>
</feature>
<evidence type="ECO:0000256" key="7">
    <source>
        <dbReference type="ARBA" id="ARBA00023027"/>
    </source>
</evidence>
<feature type="active site" description="Proton acceptor" evidence="11">
    <location>
        <position position="443"/>
    </location>
</feature>
<dbReference type="SUPFAM" id="SSF55424">
    <property type="entry name" value="FAD/NAD-linked reductases, dimerisation (C-terminal) domain"/>
    <property type="match status" value="1"/>
</dbReference>
<gene>
    <name evidence="18" type="ORF">HNQ73_001683</name>
</gene>
<dbReference type="InterPro" id="IPR004099">
    <property type="entry name" value="Pyr_nucl-diS_OxRdtase_dimer"/>
</dbReference>
<evidence type="ECO:0000256" key="4">
    <source>
        <dbReference type="ARBA" id="ARBA00022630"/>
    </source>
</evidence>
<dbReference type="Gene3D" id="3.30.390.30">
    <property type="match status" value="1"/>
</dbReference>
<comment type="catalytic activity">
    <reaction evidence="10 14">
        <text>N(6)-[(R)-dihydrolipoyl]-L-lysyl-[protein] + NAD(+) = N(6)-[(R)-lipoyl]-L-lysyl-[protein] + NADH + H(+)</text>
        <dbReference type="Rhea" id="RHEA:15045"/>
        <dbReference type="Rhea" id="RHEA-COMP:10474"/>
        <dbReference type="Rhea" id="RHEA-COMP:10475"/>
        <dbReference type="ChEBI" id="CHEBI:15378"/>
        <dbReference type="ChEBI" id="CHEBI:57540"/>
        <dbReference type="ChEBI" id="CHEBI:57945"/>
        <dbReference type="ChEBI" id="CHEBI:83099"/>
        <dbReference type="ChEBI" id="CHEBI:83100"/>
        <dbReference type="EC" id="1.8.1.4"/>
    </reaction>
</comment>
<dbReference type="Gene3D" id="3.50.50.60">
    <property type="entry name" value="FAD/NAD(P)-binding domain"/>
    <property type="match status" value="2"/>
</dbReference>
<dbReference type="EC" id="1.8.1.4" evidence="2 14"/>
<evidence type="ECO:0000313" key="19">
    <source>
        <dbReference type="Proteomes" id="UP000588017"/>
    </source>
</evidence>
<dbReference type="InterPro" id="IPR023753">
    <property type="entry name" value="FAD/NAD-binding_dom"/>
</dbReference>
<feature type="disulfide bond" description="Redox-active" evidence="13">
    <location>
        <begin position="43"/>
        <end position="48"/>
    </location>
</feature>
<dbReference type="PANTHER" id="PTHR22912">
    <property type="entry name" value="DISULFIDE OXIDOREDUCTASE"/>
    <property type="match status" value="1"/>
</dbReference>
<dbReference type="InterPro" id="IPR016156">
    <property type="entry name" value="FAD/NAD-linked_Rdtase_dimer_sf"/>
</dbReference>
<feature type="binding site" evidence="12">
    <location>
        <position position="206"/>
    </location>
    <ligand>
        <name>NAD(+)</name>
        <dbReference type="ChEBI" id="CHEBI:57540"/>
    </ligand>
</feature>
<dbReference type="Pfam" id="PF07992">
    <property type="entry name" value="Pyr_redox_2"/>
    <property type="match status" value="1"/>
</dbReference>
<dbReference type="GO" id="GO:0006103">
    <property type="term" value="P:2-oxoglutarate metabolic process"/>
    <property type="evidence" value="ECO:0007669"/>
    <property type="project" value="TreeGrafter"/>
</dbReference>
<evidence type="ECO:0000256" key="6">
    <source>
        <dbReference type="ARBA" id="ARBA00023002"/>
    </source>
</evidence>
<feature type="binding site" evidence="12">
    <location>
        <begin position="183"/>
        <end position="190"/>
    </location>
    <ligand>
        <name>NAD(+)</name>
        <dbReference type="ChEBI" id="CHEBI:57540"/>
    </ligand>
</feature>
<dbReference type="GO" id="GO:0050660">
    <property type="term" value="F:flavin adenine dinucleotide binding"/>
    <property type="evidence" value="ECO:0007669"/>
    <property type="project" value="InterPro"/>
</dbReference>
<proteinExistence type="inferred from homology"/>
<dbReference type="PROSITE" id="PS00076">
    <property type="entry name" value="PYRIDINE_REDOX_1"/>
    <property type="match status" value="1"/>
</dbReference>
<evidence type="ECO:0000259" key="16">
    <source>
        <dbReference type="Pfam" id="PF02852"/>
    </source>
</evidence>
<dbReference type="PIRSF" id="PIRSF000350">
    <property type="entry name" value="Mercury_reductase_MerA"/>
    <property type="match status" value="1"/>
</dbReference>
<evidence type="ECO:0000256" key="14">
    <source>
        <dbReference type="RuleBase" id="RU003692"/>
    </source>
</evidence>
<evidence type="ECO:0000256" key="15">
    <source>
        <dbReference type="SAM" id="MobiDB-lite"/>
    </source>
</evidence>
<evidence type="ECO:0000256" key="11">
    <source>
        <dbReference type="PIRSR" id="PIRSR000350-2"/>
    </source>
</evidence>
<keyword evidence="5 12" id="KW-0274">FAD</keyword>
<evidence type="ECO:0000256" key="9">
    <source>
        <dbReference type="ARBA" id="ARBA00023284"/>
    </source>
</evidence>
<comment type="caution">
    <text evidence="18">The sequence shown here is derived from an EMBL/GenBank/DDBJ whole genome shotgun (WGS) entry which is preliminary data.</text>
</comment>
<dbReference type="PRINTS" id="PR00411">
    <property type="entry name" value="PNDRDTASEI"/>
</dbReference>
<dbReference type="PANTHER" id="PTHR22912:SF160">
    <property type="entry name" value="DIHYDROLIPOYL DEHYDROGENASE"/>
    <property type="match status" value="1"/>
</dbReference>
<dbReference type="NCBIfam" id="TIGR01350">
    <property type="entry name" value="lipoamide_DH"/>
    <property type="match status" value="1"/>
</dbReference>
<dbReference type="Proteomes" id="UP000588017">
    <property type="component" value="Unassembled WGS sequence"/>
</dbReference>
<evidence type="ECO:0000256" key="10">
    <source>
        <dbReference type="ARBA" id="ARBA00049187"/>
    </source>
</evidence>
<name>A0A841K7L4_9HYPH</name>
<keyword evidence="4 14" id="KW-0285">Flavoprotein</keyword>
<keyword evidence="9 14" id="KW-0676">Redox-active center</keyword>
<dbReference type="EMBL" id="JACHEH010000003">
    <property type="protein sequence ID" value="MBB6168060.1"/>
    <property type="molecule type" value="Genomic_DNA"/>
</dbReference>
<dbReference type="SUPFAM" id="SSF51905">
    <property type="entry name" value="FAD/NAD(P)-binding domain"/>
    <property type="match status" value="1"/>
</dbReference>
<keyword evidence="7 12" id="KW-0520">NAD</keyword>
<dbReference type="InterPro" id="IPR012999">
    <property type="entry name" value="Pyr_OxRdtase_I_AS"/>
</dbReference>
<evidence type="ECO:0000256" key="3">
    <source>
        <dbReference type="ARBA" id="ARBA00016961"/>
    </source>
</evidence>
<feature type="compositionally biased region" description="Low complexity" evidence="15">
    <location>
        <begin position="458"/>
        <end position="472"/>
    </location>
</feature>
<dbReference type="InterPro" id="IPR006258">
    <property type="entry name" value="Lipoamide_DH"/>
</dbReference>
<feature type="domain" description="FAD/NAD(P)-binding" evidence="17">
    <location>
        <begin position="8"/>
        <end position="326"/>
    </location>
</feature>
<comment type="miscellaneous">
    <text evidence="14">The active site is a redox-active disulfide bond.</text>
</comment>
<accession>A0A841K7L4</accession>
<dbReference type="InterPro" id="IPR001100">
    <property type="entry name" value="Pyr_nuc-diS_OxRdtase"/>
</dbReference>
<organism evidence="18 19">
    <name type="scientific">Chelatococcus composti</name>
    <dbReference type="NCBI Taxonomy" id="1743235"/>
    <lineage>
        <taxon>Bacteria</taxon>
        <taxon>Pseudomonadati</taxon>
        <taxon>Pseudomonadota</taxon>
        <taxon>Alphaproteobacteria</taxon>
        <taxon>Hyphomicrobiales</taxon>
        <taxon>Chelatococcaceae</taxon>
        <taxon>Chelatococcus</taxon>
    </lineage>
</organism>
<sequence length="489" mass="51028">MNETVCSLLVIGAGPGGYVCAIRAGQLGLDTVIVERTRFGGTCLNVGCIPSKALIHAAEEFEKAVHWASGHGSLGISVCAPTLDLARTIAWKDHIVGRLNNGVASLLKRARVKSLHGRARFRDGKTVTVETETGVQLVRAQAIVIATGSEPAPLPDLPFGGPVISSTEALALTRLPGTLAVIGGGYIGLELGTAFAKLGSAVTVVEAESRILPLYDAELTRPVARRLKDIGVTVLTQARARGLSGKGNALVVETAGGEKRIPAEKVLVAVGRRPVTDGWGLEELDLDMAGPFLRIDEQCRTSMRGVYAIGDVTGEPMLAHRAMAQGAMVAEILAGNRRSWDVRAIPAVCFTDPEIVSVGLSPDEARAGGREIKIGLFPFSANGRAMTRLAEDGFVRVVARADNNLVLGTQAVGQGVSELSAAFGLAIEMGARLEDVAATIHAHDAGRGLSGSGPQGPRPRAARLAGRFGAAPTPEAAEDLDFTRMRSAG</sequence>
<evidence type="ECO:0000256" key="5">
    <source>
        <dbReference type="ARBA" id="ARBA00022827"/>
    </source>
</evidence>
<keyword evidence="19" id="KW-1185">Reference proteome</keyword>
<feature type="domain" description="Pyridine nucleotide-disulphide oxidoreductase dimerisation" evidence="16">
    <location>
        <begin position="345"/>
        <end position="443"/>
    </location>
</feature>
<comment type="cofactor">
    <cofactor evidence="12 14">
        <name>FAD</name>
        <dbReference type="ChEBI" id="CHEBI:57692"/>
    </cofactor>
    <text evidence="12 14">Binds 1 FAD per subunit.</text>
</comment>
<protein>
    <recommendedName>
        <fullName evidence="3 14">Dihydrolipoyl dehydrogenase</fullName>
        <ecNumber evidence="2 14">1.8.1.4</ecNumber>
    </recommendedName>
</protein>